<feature type="transmembrane region" description="Helical" evidence="2">
    <location>
        <begin position="23"/>
        <end position="49"/>
    </location>
</feature>
<evidence type="ECO:0008006" key="5">
    <source>
        <dbReference type="Google" id="ProtNLM"/>
    </source>
</evidence>
<dbReference type="NCBIfam" id="NF033768">
    <property type="entry name" value="myxo_SS_tail"/>
    <property type="match status" value="1"/>
</dbReference>
<accession>A0A3P3VQN0</accession>
<feature type="compositionally biased region" description="Low complexity" evidence="1">
    <location>
        <begin position="183"/>
        <end position="199"/>
    </location>
</feature>
<evidence type="ECO:0000256" key="2">
    <source>
        <dbReference type="SAM" id="Phobius"/>
    </source>
</evidence>
<keyword evidence="4" id="KW-1185">Reference proteome</keyword>
<feature type="region of interest" description="Disordered" evidence="1">
    <location>
        <begin position="155"/>
        <end position="229"/>
    </location>
</feature>
<evidence type="ECO:0000256" key="1">
    <source>
        <dbReference type="SAM" id="MobiDB-lite"/>
    </source>
</evidence>
<feature type="region of interest" description="Disordered" evidence="1">
    <location>
        <begin position="70"/>
        <end position="116"/>
    </location>
</feature>
<feature type="compositionally biased region" description="Gly residues" evidence="1">
    <location>
        <begin position="211"/>
        <end position="223"/>
    </location>
</feature>
<feature type="compositionally biased region" description="Low complexity" evidence="1">
    <location>
        <begin position="83"/>
        <end position="96"/>
    </location>
</feature>
<evidence type="ECO:0000313" key="4">
    <source>
        <dbReference type="Proteomes" id="UP000280792"/>
    </source>
</evidence>
<reference evidence="3 4" key="1">
    <citation type="submission" date="2018-08" db="EMBL/GenBank/DDBJ databases">
        <authorList>
            <person name="Khan S.A."/>
        </authorList>
    </citation>
    <scope>NUCLEOTIDE SEQUENCE [LARGE SCALE GENOMIC DNA]</scope>
    <source>
        <strain evidence="3 4">GTF-13</strain>
    </source>
</reference>
<reference evidence="3 4" key="2">
    <citation type="submission" date="2018-12" db="EMBL/GenBank/DDBJ databases">
        <title>Simiduia agarivorans gen. nov., sp. nov., a marine, agarolytic bacterium isolated from shallow coastal water from Keelung, Taiwan.</title>
        <authorList>
            <person name="Shieh W.Y."/>
        </authorList>
    </citation>
    <scope>NUCLEOTIDE SEQUENCE [LARGE SCALE GENOMIC DNA]</scope>
    <source>
        <strain evidence="3 4">GTF-13</strain>
    </source>
</reference>
<keyword evidence="2" id="KW-0472">Membrane</keyword>
<dbReference type="Proteomes" id="UP000280792">
    <property type="component" value="Unassembled WGS sequence"/>
</dbReference>
<name>A0A3P3VQN0_9GAMM</name>
<sequence length="321" mass="34397">MASSPLLHPTPLLPWAEPRAQRLFFRSLLVISLGAFMALFLWVNLFVVLPEVEREELERVPPRVARMVLKKKPVPPPPPPPAQVRVEQPQPSTSTPAPAPAVAPKPRPATEKASAEQVKAAREVAAKSGLMKATSQLAALRNLTDLNKIGATKLNSSVAGQSRSSKQDKLASNAMGGSGGIEVSTVASSGSSSLAGRSTTQVETPADLVGIGAGSGRGQGGSGPSQRTSEEIQLTFDRHKTSFYALYRSALRKQLGLKGRVVFRLSILPSGQVERCELVSSELNNPTLERKLVARILLMDFGEKPVERWTGNYHVDFSPAG</sequence>
<dbReference type="AlphaFoldDB" id="A0A3P3VQN0"/>
<evidence type="ECO:0000313" key="3">
    <source>
        <dbReference type="EMBL" id="RRJ84268.1"/>
    </source>
</evidence>
<protein>
    <recommendedName>
        <fullName evidence="5">AgmX/PglI C-terminal domain-containing protein</fullName>
    </recommendedName>
</protein>
<keyword evidence="2" id="KW-0812">Transmembrane</keyword>
<proteinExistence type="predicted"/>
<keyword evidence="2" id="KW-1133">Transmembrane helix</keyword>
<gene>
    <name evidence="3" type="ORF">D0544_03940</name>
</gene>
<comment type="caution">
    <text evidence="3">The sequence shown here is derived from an EMBL/GenBank/DDBJ whole genome shotgun (WGS) entry which is preliminary data.</text>
</comment>
<organism evidence="3 4">
    <name type="scientific">Aestuariirhabdus litorea</name>
    <dbReference type="NCBI Taxonomy" id="2528527"/>
    <lineage>
        <taxon>Bacteria</taxon>
        <taxon>Pseudomonadati</taxon>
        <taxon>Pseudomonadota</taxon>
        <taxon>Gammaproteobacteria</taxon>
        <taxon>Oceanospirillales</taxon>
        <taxon>Aestuariirhabdaceae</taxon>
        <taxon>Aestuariirhabdus</taxon>
    </lineage>
</organism>
<feature type="compositionally biased region" description="Pro residues" evidence="1">
    <location>
        <begin position="97"/>
        <end position="107"/>
    </location>
</feature>
<dbReference type="EMBL" id="QWEZ01000001">
    <property type="protein sequence ID" value="RRJ84268.1"/>
    <property type="molecule type" value="Genomic_DNA"/>
</dbReference>
<dbReference type="InterPro" id="IPR049806">
    <property type="entry name" value="MasK-like_C"/>
</dbReference>
<dbReference type="RefSeq" id="WP_125014695.1">
    <property type="nucleotide sequence ID" value="NZ_QWEZ01000001.1"/>
</dbReference>
<feature type="compositionally biased region" description="Polar residues" evidence="1">
    <location>
        <begin position="155"/>
        <end position="164"/>
    </location>
</feature>